<name>A0A7K1VAN7_9NOCA</name>
<sequence length="143" mass="14781">MNPAPASISRRSVRLSRGALFAGVLIVLGLIAAVAGWGSSQRISLLDSSTPTVSVTALDTRVTKDSGHPALDPAPACRKQEHPASDPTGMLVSPPRALGDQLAAACAVLDPEFRTPQQLSIGKQPRAPTPPVAAPHLTTVLII</sequence>
<keyword evidence="2" id="KW-0812">Transmembrane</keyword>
<comment type="caution">
    <text evidence="3">The sequence shown here is derived from an EMBL/GenBank/DDBJ whole genome shotgun (WGS) entry which is preliminary data.</text>
</comment>
<dbReference type="Proteomes" id="UP000466794">
    <property type="component" value="Unassembled WGS sequence"/>
</dbReference>
<protein>
    <submittedName>
        <fullName evidence="3">Uncharacterized protein</fullName>
    </submittedName>
</protein>
<keyword evidence="2" id="KW-1133">Transmembrane helix</keyword>
<dbReference type="EMBL" id="WRPP01000014">
    <property type="protein sequence ID" value="MVU83666.1"/>
    <property type="molecule type" value="Genomic_DNA"/>
</dbReference>
<keyword evidence="4" id="KW-1185">Reference proteome</keyword>
<evidence type="ECO:0000256" key="1">
    <source>
        <dbReference type="SAM" id="MobiDB-lite"/>
    </source>
</evidence>
<evidence type="ECO:0000313" key="3">
    <source>
        <dbReference type="EMBL" id="MVU83666.1"/>
    </source>
</evidence>
<evidence type="ECO:0000313" key="4">
    <source>
        <dbReference type="Proteomes" id="UP000466794"/>
    </source>
</evidence>
<feature type="region of interest" description="Disordered" evidence="1">
    <location>
        <begin position="63"/>
        <end position="94"/>
    </location>
</feature>
<reference evidence="3 4" key="1">
    <citation type="submission" date="2019-12" db="EMBL/GenBank/DDBJ databases">
        <title>Nocardia sp. nov. ET3-3 isolated from soil.</title>
        <authorList>
            <person name="Kanchanasin P."/>
            <person name="Tanasupawat S."/>
            <person name="Yuki M."/>
            <person name="Kudo T."/>
        </authorList>
    </citation>
    <scope>NUCLEOTIDE SEQUENCE [LARGE SCALE GENOMIC DNA]</scope>
    <source>
        <strain evidence="3 4">ET3-3</strain>
    </source>
</reference>
<gene>
    <name evidence="3" type="ORF">GPX89_41315</name>
</gene>
<organism evidence="3 4">
    <name type="scientific">Nocardia terrae</name>
    <dbReference type="NCBI Taxonomy" id="2675851"/>
    <lineage>
        <taxon>Bacteria</taxon>
        <taxon>Bacillati</taxon>
        <taxon>Actinomycetota</taxon>
        <taxon>Actinomycetes</taxon>
        <taxon>Mycobacteriales</taxon>
        <taxon>Nocardiaceae</taxon>
        <taxon>Nocardia</taxon>
    </lineage>
</organism>
<evidence type="ECO:0000256" key="2">
    <source>
        <dbReference type="SAM" id="Phobius"/>
    </source>
</evidence>
<accession>A0A7K1VAN7</accession>
<proteinExistence type="predicted"/>
<dbReference type="RefSeq" id="WP_157393229.1">
    <property type="nucleotide sequence ID" value="NZ_WRPP01000014.1"/>
</dbReference>
<keyword evidence="2" id="KW-0472">Membrane</keyword>
<feature type="transmembrane region" description="Helical" evidence="2">
    <location>
        <begin position="20"/>
        <end position="38"/>
    </location>
</feature>
<dbReference type="AlphaFoldDB" id="A0A7K1VAN7"/>